<comment type="caution">
    <text evidence="1">The sequence shown here is derived from an EMBL/GenBank/DDBJ whole genome shotgun (WGS) entry which is preliminary data.</text>
</comment>
<reference evidence="1" key="1">
    <citation type="submission" date="2021-06" db="EMBL/GenBank/DDBJ databases">
        <title>Comparative genomics, transcriptomics and evolutionary studies reveal genomic signatures of adaptation to plant cell wall in hemibiotrophic fungi.</title>
        <authorList>
            <consortium name="DOE Joint Genome Institute"/>
            <person name="Baroncelli R."/>
            <person name="Diaz J.F."/>
            <person name="Benocci T."/>
            <person name="Peng M."/>
            <person name="Battaglia E."/>
            <person name="Haridas S."/>
            <person name="Andreopoulos W."/>
            <person name="Labutti K."/>
            <person name="Pangilinan J."/>
            <person name="Floch G.L."/>
            <person name="Makela M.R."/>
            <person name="Henrissat B."/>
            <person name="Grigoriev I.V."/>
            <person name="Crouch J.A."/>
            <person name="De Vries R.P."/>
            <person name="Sukno S.A."/>
            <person name="Thon M.R."/>
        </authorList>
    </citation>
    <scope>NUCLEOTIDE SEQUENCE</scope>
    <source>
        <strain evidence="1">MAFF235873</strain>
    </source>
</reference>
<dbReference type="AlphaFoldDB" id="A0AAD9HBN9"/>
<name>A0AAD9HBN9_9PEZI</name>
<proteinExistence type="predicted"/>
<organism evidence="1 2">
    <name type="scientific">Colletotrichum zoysiae</name>
    <dbReference type="NCBI Taxonomy" id="1216348"/>
    <lineage>
        <taxon>Eukaryota</taxon>
        <taxon>Fungi</taxon>
        <taxon>Dikarya</taxon>
        <taxon>Ascomycota</taxon>
        <taxon>Pezizomycotina</taxon>
        <taxon>Sordariomycetes</taxon>
        <taxon>Hypocreomycetidae</taxon>
        <taxon>Glomerellales</taxon>
        <taxon>Glomerellaceae</taxon>
        <taxon>Colletotrichum</taxon>
        <taxon>Colletotrichum graminicola species complex</taxon>
    </lineage>
</organism>
<dbReference type="EMBL" id="MU842929">
    <property type="protein sequence ID" value="KAK2025803.1"/>
    <property type="molecule type" value="Genomic_DNA"/>
</dbReference>
<evidence type="ECO:0000313" key="1">
    <source>
        <dbReference type="EMBL" id="KAK2025803.1"/>
    </source>
</evidence>
<sequence>MTLISLAAFGYCEHLQDEARGQTPLKMLAEATTWPGHDAYHPLARYVLTPPVCLTRLCAYPPFPFEVALLIPSTNQPCSTPRRFPRKSHVRIVNLRVPVTASHWLARSLPLLACPFATYLCSRWLGARTITVRVEPCTMYLQGRISHHPGWMISVSEFLRQWHS</sequence>
<gene>
    <name evidence="1" type="ORF">LX32DRAFT_47800</name>
</gene>
<evidence type="ECO:0000313" key="2">
    <source>
        <dbReference type="Proteomes" id="UP001232148"/>
    </source>
</evidence>
<keyword evidence="2" id="KW-1185">Reference proteome</keyword>
<dbReference type="Proteomes" id="UP001232148">
    <property type="component" value="Unassembled WGS sequence"/>
</dbReference>
<accession>A0AAD9HBN9</accession>
<protein>
    <submittedName>
        <fullName evidence="1">Uncharacterized protein</fullName>
    </submittedName>
</protein>